<reference evidence="3 4" key="1">
    <citation type="journal article" date="2017" name="Nat. Commun.">
        <title>Genome assembly with in vitro proximity ligation data and whole-genome triplication in lettuce.</title>
        <authorList>
            <person name="Reyes-Chin-Wo S."/>
            <person name="Wang Z."/>
            <person name="Yang X."/>
            <person name="Kozik A."/>
            <person name="Arikit S."/>
            <person name="Song C."/>
            <person name="Xia L."/>
            <person name="Froenicke L."/>
            <person name="Lavelle D.O."/>
            <person name="Truco M.J."/>
            <person name="Xia R."/>
            <person name="Zhu S."/>
            <person name="Xu C."/>
            <person name="Xu H."/>
            <person name="Xu X."/>
            <person name="Cox K."/>
            <person name="Korf I."/>
            <person name="Meyers B.C."/>
            <person name="Michelmore R.W."/>
        </authorList>
    </citation>
    <scope>NUCLEOTIDE SEQUENCE [LARGE SCALE GENOMIC DNA]</scope>
    <source>
        <strain evidence="4">cv. Salinas</strain>
        <tissue evidence="3">Seedlings</tissue>
    </source>
</reference>
<evidence type="ECO:0000256" key="1">
    <source>
        <dbReference type="SAM" id="MobiDB-lite"/>
    </source>
</evidence>
<gene>
    <name evidence="3" type="ORF">LSAT_V11C300114350</name>
</gene>
<organism evidence="3 4">
    <name type="scientific">Lactuca sativa</name>
    <name type="common">Garden lettuce</name>
    <dbReference type="NCBI Taxonomy" id="4236"/>
    <lineage>
        <taxon>Eukaryota</taxon>
        <taxon>Viridiplantae</taxon>
        <taxon>Streptophyta</taxon>
        <taxon>Embryophyta</taxon>
        <taxon>Tracheophyta</taxon>
        <taxon>Spermatophyta</taxon>
        <taxon>Magnoliopsida</taxon>
        <taxon>eudicotyledons</taxon>
        <taxon>Gunneridae</taxon>
        <taxon>Pentapetalae</taxon>
        <taxon>asterids</taxon>
        <taxon>campanulids</taxon>
        <taxon>Asterales</taxon>
        <taxon>Asteraceae</taxon>
        <taxon>Cichorioideae</taxon>
        <taxon>Cichorieae</taxon>
        <taxon>Lactucinae</taxon>
        <taxon>Lactuca</taxon>
    </lineage>
</organism>
<keyword evidence="2" id="KW-1133">Transmembrane helix</keyword>
<sequence>MIARARERELDLEIEKKMKPEGVQRGSEGKKPKGRTEVPVTKSRAFQLTAEEARTTPDVVTGSFLVNGIAALIWLVYSSFIVNYHCFKVLIVTNLLDMESREEELLQAQSQAQSHSSVQSNV</sequence>
<proteinExistence type="predicted"/>
<accession>A0A9R1WA89</accession>
<dbReference type="Proteomes" id="UP000235145">
    <property type="component" value="Unassembled WGS sequence"/>
</dbReference>
<keyword evidence="2" id="KW-0472">Membrane</keyword>
<feature type="transmembrane region" description="Helical" evidence="2">
    <location>
        <begin position="64"/>
        <end position="84"/>
    </location>
</feature>
<feature type="region of interest" description="Disordered" evidence="1">
    <location>
        <begin position="15"/>
        <end position="42"/>
    </location>
</feature>
<evidence type="ECO:0000256" key="2">
    <source>
        <dbReference type="SAM" id="Phobius"/>
    </source>
</evidence>
<keyword evidence="4" id="KW-1185">Reference proteome</keyword>
<protein>
    <submittedName>
        <fullName evidence="3">Uncharacterized protein</fullName>
    </submittedName>
</protein>
<evidence type="ECO:0000313" key="4">
    <source>
        <dbReference type="Proteomes" id="UP000235145"/>
    </source>
</evidence>
<feature type="compositionally biased region" description="Basic and acidic residues" evidence="1">
    <location>
        <begin position="15"/>
        <end position="36"/>
    </location>
</feature>
<evidence type="ECO:0000313" key="3">
    <source>
        <dbReference type="EMBL" id="KAJ0218951.1"/>
    </source>
</evidence>
<dbReference type="EMBL" id="NBSK02000003">
    <property type="protein sequence ID" value="KAJ0218951.1"/>
    <property type="molecule type" value="Genomic_DNA"/>
</dbReference>
<name>A0A9R1WA89_LACSA</name>
<dbReference type="Pfam" id="PF08284">
    <property type="entry name" value="RVP_2"/>
    <property type="match status" value="1"/>
</dbReference>
<dbReference type="AlphaFoldDB" id="A0A9R1WA89"/>
<keyword evidence="2" id="KW-0812">Transmembrane</keyword>
<comment type="caution">
    <text evidence="3">The sequence shown here is derived from an EMBL/GenBank/DDBJ whole genome shotgun (WGS) entry which is preliminary data.</text>
</comment>